<dbReference type="Pfam" id="PF03466">
    <property type="entry name" value="LysR_substrate"/>
    <property type="match status" value="1"/>
</dbReference>
<sequence length="282" mass="32313">MDTRLRTFLSLCETMNYRKTSELVNLTQPAVTKQIQSLEEEYSTKLFEYKGRSLHITDDGLLLKQFAESQHYNEVELISMLNRTERRVLRLGATKSIGDSALNEYLQRYLQQDQHNLSLVVANTTRLLSLLDAGELDFVVVEGLFEKIKYEVRLLKRERFVGICALQHPFAGTSVPVQALAGQNLFVREPGSGTRDIFERELKGLGYDLSLFNRVTELSSFQPLKKMVASSLGISFLYQSVVDADSHIAQFSLDDTVEEHEFNIVWLKHTTALRYVDAFFQE</sequence>
<dbReference type="Pfam" id="PF00126">
    <property type="entry name" value="HTH_1"/>
    <property type="match status" value="1"/>
</dbReference>
<evidence type="ECO:0000256" key="2">
    <source>
        <dbReference type="ARBA" id="ARBA00023015"/>
    </source>
</evidence>
<dbReference type="SUPFAM" id="SSF46785">
    <property type="entry name" value="Winged helix' DNA-binding domain"/>
    <property type="match status" value="1"/>
</dbReference>
<dbReference type="GO" id="GO:0000976">
    <property type="term" value="F:transcription cis-regulatory region binding"/>
    <property type="evidence" value="ECO:0007669"/>
    <property type="project" value="TreeGrafter"/>
</dbReference>
<evidence type="ECO:0000259" key="5">
    <source>
        <dbReference type="PROSITE" id="PS50931"/>
    </source>
</evidence>
<reference evidence="6" key="1">
    <citation type="submission" date="2019-08" db="EMBL/GenBank/DDBJ databases">
        <authorList>
            <person name="Kucharzyk K."/>
            <person name="Murdoch R.W."/>
            <person name="Higgins S."/>
            <person name="Loffler F."/>
        </authorList>
    </citation>
    <scope>NUCLEOTIDE SEQUENCE</scope>
</reference>
<dbReference type="GO" id="GO:0003700">
    <property type="term" value="F:DNA-binding transcription factor activity"/>
    <property type="evidence" value="ECO:0007669"/>
    <property type="project" value="InterPro"/>
</dbReference>
<keyword evidence="2" id="KW-0805">Transcription regulation</keyword>
<evidence type="ECO:0000256" key="1">
    <source>
        <dbReference type="ARBA" id="ARBA00009437"/>
    </source>
</evidence>
<dbReference type="AlphaFoldDB" id="A0A644Y9L8"/>
<dbReference type="InterPro" id="IPR036390">
    <property type="entry name" value="WH_DNA-bd_sf"/>
</dbReference>
<evidence type="ECO:0000313" key="6">
    <source>
        <dbReference type="EMBL" id="MPM24618.1"/>
    </source>
</evidence>
<proteinExistence type="inferred from homology"/>
<evidence type="ECO:0000256" key="3">
    <source>
        <dbReference type="ARBA" id="ARBA00023125"/>
    </source>
</evidence>
<protein>
    <submittedName>
        <fullName evidence="6">HTH-type transcriptional regulator CysL</fullName>
    </submittedName>
</protein>
<dbReference type="Gene3D" id="3.40.190.10">
    <property type="entry name" value="Periplasmic binding protein-like II"/>
    <property type="match status" value="2"/>
</dbReference>
<feature type="domain" description="HTH lysR-type" evidence="5">
    <location>
        <begin position="1"/>
        <end position="57"/>
    </location>
</feature>
<dbReference type="InterPro" id="IPR000847">
    <property type="entry name" value="LysR_HTH_N"/>
</dbReference>
<gene>
    <name evidence="6" type="primary">cysL_20</name>
    <name evidence="6" type="ORF">SDC9_71101</name>
</gene>
<dbReference type="PANTHER" id="PTHR30126:SF40">
    <property type="entry name" value="HTH-TYPE TRANSCRIPTIONAL REGULATOR GLTR"/>
    <property type="match status" value="1"/>
</dbReference>
<evidence type="ECO:0000256" key="4">
    <source>
        <dbReference type="ARBA" id="ARBA00023163"/>
    </source>
</evidence>
<dbReference type="PROSITE" id="PS50931">
    <property type="entry name" value="HTH_LYSR"/>
    <property type="match status" value="1"/>
</dbReference>
<dbReference type="InterPro" id="IPR036388">
    <property type="entry name" value="WH-like_DNA-bd_sf"/>
</dbReference>
<dbReference type="PRINTS" id="PR00039">
    <property type="entry name" value="HTHLYSR"/>
</dbReference>
<comment type="caution">
    <text evidence="6">The sequence shown here is derived from an EMBL/GenBank/DDBJ whole genome shotgun (WGS) entry which is preliminary data.</text>
</comment>
<accession>A0A644Y9L8</accession>
<organism evidence="6">
    <name type="scientific">bioreactor metagenome</name>
    <dbReference type="NCBI Taxonomy" id="1076179"/>
    <lineage>
        <taxon>unclassified sequences</taxon>
        <taxon>metagenomes</taxon>
        <taxon>ecological metagenomes</taxon>
    </lineage>
</organism>
<dbReference type="EMBL" id="VSSQ01004304">
    <property type="protein sequence ID" value="MPM24618.1"/>
    <property type="molecule type" value="Genomic_DNA"/>
</dbReference>
<name>A0A644Y9L8_9ZZZZ</name>
<dbReference type="PANTHER" id="PTHR30126">
    <property type="entry name" value="HTH-TYPE TRANSCRIPTIONAL REGULATOR"/>
    <property type="match status" value="1"/>
</dbReference>
<comment type="similarity">
    <text evidence="1">Belongs to the LysR transcriptional regulatory family.</text>
</comment>
<dbReference type="InterPro" id="IPR005119">
    <property type="entry name" value="LysR_subst-bd"/>
</dbReference>
<dbReference type="Gene3D" id="1.10.10.10">
    <property type="entry name" value="Winged helix-like DNA-binding domain superfamily/Winged helix DNA-binding domain"/>
    <property type="match status" value="1"/>
</dbReference>
<dbReference type="SUPFAM" id="SSF53850">
    <property type="entry name" value="Periplasmic binding protein-like II"/>
    <property type="match status" value="1"/>
</dbReference>
<keyword evidence="3" id="KW-0238">DNA-binding</keyword>
<keyword evidence="4" id="KW-0804">Transcription</keyword>